<evidence type="ECO:0000313" key="5">
    <source>
        <dbReference type="EMBL" id="CAI5734268.1"/>
    </source>
</evidence>
<dbReference type="AlphaFoldDB" id="A0AAV0UEU2"/>
<feature type="signal peptide" evidence="4">
    <location>
        <begin position="1"/>
        <end position="28"/>
    </location>
</feature>
<keyword evidence="6" id="KW-1185">Reference proteome</keyword>
<dbReference type="Gene3D" id="1.25.40.10">
    <property type="entry name" value="Tetratricopeptide repeat domain"/>
    <property type="match status" value="1"/>
</dbReference>
<evidence type="ECO:0000256" key="3">
    <source>
        <dbReference type="PROSITE-ProRule" id="PRU00339"/>
    </source>
</evidence>
<proteinExistence type="predicted"/>
<comment type="caution">
    <text evidence="5">The sequence shown here is derived from an EMBL/GenBank/DDBJ whole genome shotgun (WGS) entry which is preliminary data.</text>
</comment>
<dbReference type="InterPro" id="IPR019734">
    <property type="entry name" value="TPR_rpt"/>
</dbReference>
<organism evidence="5 6">
    <name type="scientific">Peronospora destructor</name>
    <dbReference type="NCBI Taxonomy" id="86335"/>
    <lineage>
        <taxon>Eukaryota</taxon>
        <taxon>Sar</taxon>
        <taxon>Stramenopiles</taxon>
        <taxon>Oomycota</taxon>
        <taxon>Peronosporomycetes</taxon>
        <taxon>Peronosporales</taxon>
        <taxon>Peronosporaceae</taxon>
        <taxon>Peronospora</taxon>
    </lineage>
</organism>
<keyword evidence="1" id="KW-0880">Kelch repeat</keyword>
<reference evidence="5" key="1">
    <citation type="submission" date="2022-12" db="EMBL/GenBank/DDBJ databases">
        <authorList>
            <person name="Webb A."/>
        </authorList>
    </citation>
    <scope>NUCLEOTIDE SEQUENCE</scope>
    <source>
        <strain evidence="5">Pd1</strain>
    </source>
</reference>
<protein>
    <submittedName>
        <fullName evidence="5">Uncharacterized protein</fullName>
    </submittedName>
</protein>
<sequence>MKGTHCSAEVSWTMQFLLILNALNWTQTTQCAFQTEQQPTWSSAAIQFLKQFDLAIIDYTKAIKVAPMIKPFMRRATAYIALQQFRQAVADLEAALEFEPRNKECHAKLQAIVDTATDVRQRAVASPELREAAIQAALIVSVGEGWTKSAVRGNPGPAAVNGHTLFLGADGRIYLFGGRALNDERMNDVWTFDVKKQLWTLLQCFGDIPPPMSYHTAHTIGEFLFVVGGRTAESEDNTVYMLDIGTCEWFKVPVPDDHDLTPRAWHSSVVTDGGKLFVLGGGSYHGPLKDTALLDLDYFQSKASLLFHRHDDKFSLDN</sequence>
<dbReference type="Pfam" id="PF24681">
    <property type="entry name" value="Kelch_KLHDC2_KLHL20_DRC7"/>
    <property type="match status" value="1"/>
</dbReference>
<feature type="repeat" description="TPR" evidence="3">
    <location>
        <begin position="69"/>
        <end position="102"/>
    </location>
</feature>
<dbReference type="PROSITE" id="PS50005">
    <property type="entry name" value="TPR"/>
    <property type="match status" value="1"/>
</dbReference>
<keyword evidence="4" id="KW-0732">Signal</keyword>
<evidence type="ECO:0000313" key="6">
    <source>
        <dbReference type="Proteomes" id="UP001162029"/>
    </source>
</evidence>
<dbReference type="InterPro" id="IPR015915">
    <property type="entry name" value="Kelch-typ_b-propeller"/>
</dbReference>
<keyword evidence="3" id="KW-0802">TPR repeat</keyword>
<dbReference type="InterPro" id="IPR011990">
    <property type="entry name" value="TPR-like_helical_dom_sf"/>
</dbReference>
<dbReference type="Pfam" id="PF13181">
    <property type="entry name" value="TPR_8"/>
    <property type="match status" value="1"/>
</dbReference>
<dbReference type="SUPFAM" id="SSF48452">
    <property type="entry name" value="TPR-like"/>
    <property type="match status" value="1"/>
</dbReference>
<dbReference type="SMART" id="SM00028">
    <property type="entry name" value="TPR"/>
    <property type="match status" value="1"/>
</dbReference>
<name>A0AAV0UEU2_9STRA</name>
<dbReference type="EMBL" id="CANTFM010001052">
    <property type="protein sequence ID" value="CAI5734268.1"/>
    <property type="molecule type" value="Genomic_DNA"/>
</dbReference>
<dbReference type="Proteomes" id="UP001162029">
    <property type="component" value="Unassembled WGS sequence"/>
</dbReference>
<evidence type="ECO:0000256" key="1">
    <source>
        <dbReference type="ARBA" id="ARBA00022441"/>
    </source>
</evidence>
<dbReference type="Gene3D" id="2.120.10.80">
    <property type="entry name" value="Kelch-type beta propeller"/>
    <property type="match status" value="1"/>
</dbReference>
<feature type="chain" id="PRO_5043572501" evidence="4">
    <location>
        <begin position="29"/>
        <end position="318"/>
    </location>
</feature>
<evidence type="ECO:0000256" key="4">
    <source>
        <dbReference type="SAM" id="SignalP"/>
    </source>
</evidence>
<dbReference type="PANTHER" id="PTHR46093">
    <property type="entry name" value="ACYL-COA-BINDING DOMAIN-CONTAINING PROTEIN 5"/>
    <property type="match status" value="1"/>
</dbReference>
<dbReference type="SUPFAM" id="SSF117281">
    <property type="entry name" value="Kelch motif"/>
    <property type="match status" value="1"/>
</dbReference>
<gene>
    <name evidence="5" type="ORF">PDE001_LOCUS5657</name>
</gene>
<accession>A0AAV0UEU2</accession>
<dbReference type="PANTHER" id="PTHR46093:SF18">
    <property type="entry name" value="FIBRONECTIN TYPE-III DOMAIN-CONTAINING PROTEIN"/>
    <property type="match status" value="1"/>
</dbReference>
<keyword evidence="2" id="KW-0677">Repeat</keyword>
<evidence type="ECO:0000256" key="2">
    <source>
        <dbReference type="ARBA" id="ARBA00022737"/>
    </source>
</evidence>